<name>A0A645DNB3_9ZZZZ</name>
<evidence type="ECO:0000313" key="1">
    <source>
        <dbReference type="EMBL" id="MPM90786.1"/>
    </source>
</evidence>
<gene>
    <name evidence="1" type="ORF">SDC9_137908</name>
</gene>
<reference evidence="1" key="1">
    <citation type="submission" date="2019-08" db="EMBL/GenBank/DDBJ databases">
        <authorList>
            <person name="Kucharzyk K."/>
            <person name="Murdoch R.W."/>
            <person name="Higgins S."/>
            <person name="Loffler F."/>
        </authorList>
    </citation>
    <scope>NUCLEOTIDE SEQUENCE</scope>
</reference>
<organism evidence="1">
    <name type="scientific">bioreactor metagenome</name>
    <dbReference type="NCBI Taxonomy" id="1076179"/>
    <lineage>
        <taxon>unclassified sequences</taxon>
        <taxon>metagenomes</taxon>
        <taxon>ecological metagenomes</taxon>
    </lineage>
</organism>
<proteinExistence type="predicted"/>
<comment type="caution">
    <text evidence="1">The sequence shown here is derived from an EMBL/GenBank/DDBJ whole genome shotgun (WGS) entry which is preliminary data.</text>
</comment>
<protein>
    <submittedName>
        <fullName evidence="1">Uncharacterized protein</fullName>
    </submittedName>
</protein>
<accession>A0A645DNB3</accession>
<sequence>MISKNSHNNDAAYFNDIVKGEKCMEVNVTNIPKDKFYVIQQEILRVLVKSGIEEIDNIALEDGLSNEFIGCEFEIKIGKSKAPAIVSSSVCG</sequence>
<dbReference type="AlphaFoldDB" id="A0A645DNB3"/>
<dbReference type="EMBL" id="VSSQ01037947">
    <property type="protein sequence ID" value="MPM90786.1"/>
    <property type="molecule type" value="Genomic_DNA"/>
</dbReference>